<dbReference type="PANTHER" id="PTHR10371:SF3">
    <property type="entry name" value="NADH DEHYDROGENASE [UBIQUINONE] FLAVOPROTEIN 2, MITOCHONDRIAL"/>
    <property type="match status" value="1"/>
</dbReference>
<dbReference type="AlphaFoldDB" id="A0A6J6AGW5"/>
<dbReference type="FunFam" id="1.10.10.1590:FF:000001">
    <property type="entry name" value="NADH-quinone oxidoreductase subunit E"/>
    <property type="match status" value="1"/>
</dbReference>
<dbReference type="SUPFAM" id="SSF52833">
    <property type="entry name" value="Thioredoxin-like"/>
    <property type="match status" value="1"/>
</dbReference>
<dbReference type="CDD" id="cd03064">
    <property type="entry name" value="TRX_Fd_NuoE"/>
    <property type="match status" value="1"/>
</dbReference>
<gene>
    <name evidence="7" type="ORF">UFOPK4179_00805</name>
</gene>
<evidence type="ECO:0000256" key="5">
    <source>
        <dbReference type="ARBA" id="ARBA00023014"/>
    </source>
</evidence>
<keyword evidence="3" id="KW-0479">Metal-binding</keyword>
<dbReference type="NCBIfam" id="TIGR01958">
    <property type="entry name" value="nuoE_fam"/>
    <property type="match status" value="1"/>
</dbReference>
<dbReference type="PROSITE" id="PS01099">
    <property type="entry name" value="COMPLEX1_24K"/>
    <property type="match status" value="1"/>
</dbReference>
<keyword evidence="2" id="KW-0001">2Fe-2S</keyword>
<dbReference type="GO" id="GO:0051537">
    <property type="term" value="F:2 iron, 2 sulfur cluster binding"/>
    <property type="evidence" value="ECO:0007669"/>
    <property type="project" value="UniProtKB-KW"/>
</dbReference>
<dbReference type="Gene3D" id="3.40.30.10">
    <property type="entry name" value="Glutaredoxin"/>
    <property type="match status" value="1"/>
</dbReference>
<keyword evidence="4" id="KW-0408">Iron</keyword>
<dbReference type="PIRSF" id="PIRSF000216">
    <property type="entry name" value="NADH_DH_24kDa"/>
    <property type="match status" value="1"/>
</dbReference>
<organism evidence="7">
    <name type="scientific">freshwater metagenome</name>
    <dbReference type="NCBI Taxonomy" id="449393"/>
    <lineage>
        <taxon>unclassified sequences</taxon>
        <taxon>metagenomes</taxon>
        <taxon>ecological metagenomes</taxon>
    </lineage>
</organism>
<evidence type="ECO:0000256" key="4">
    <source>
        <dbReference type="ARBA" id="ARBA00023004"/>
    </source>
</evidence>
<name>A0A6J6AGW5_9ZZZZ</name>
<dbReference type="InterPro" id="IPR036249">
    <property type="entry name" value="Thioredoxin-like_sf"/>
</dbReference>
<dbReference type="Pfam" id="PF01257">
    <property type="entry name" value="2Fe-2S_thioredx"/>
    <property type="match status" value="1"/>
</dbReference>
<dbReference type="GO" id="GO:0003954">
    <property type="term" value="F:NADH dehydrogenase activity"/>
    <property type="evidence" value="ECO:0007669"/>
    <property type="project" value="TreeGrafter"/>
</dbReference>
<comment type="cofactor">
    <cofactor evidence="6">
        <name>[2Fe-2S] cluster</name>
        <dbReference type="ChEBI" id="CHEBI:190135"/>
    </cofactor>
</comment>
<dbReference type="PANTHER" id="PTHR10371">
    <property type="entry name" value="NADH DEHYDROGENASE UBIQUINONE FLAVOPROTEIN 2, MITOCHONDRIAL"/>
    <property type="match status" value="1"/>
</dbReference>
<evidence type="ECO:0000256" key="6">
    <source>
        <dbReference type="ARBA" id="ARBA00034078"/>
    </source>
</evidence>
<evidence type="ECO:0000256" key="2">
    <source>
        <dbReference type="ARBA" id="ARBA00022714"/>
    </source>
</evidence>
<comment type="similarity">
    <text evidence="1">Belongs to the complex I 24 kDa subunit family.</text>
</comment>
<sequence length="204" mass="22132">MARLTDENIRLAQEIIGRYPKPRSATIPLLHLAQEQDGYVTNDAMAHIGELVGASSAEVFGTASFYEMFKFEPVGKYLINICGTMSCALLGAEELMHHAEERLGIKMGSTTADGQFTLERAECQAACTEAPCLQVNYRYRYRVTPGQLDILIDDLSAGKLVSEIPAHGVVASVRQHIPADRGVGAVAPETVTENPVWLDGKAAL</sequence>
<dbReference type="InterPro" id="IPR041921">
    <property type="entry name" value="NuoE_N"/>
</dbReference>
<dbReference type="Gene3D" id="1.10.10.1590">
    <property type="entry name" value="NADH-quinone oxidoreductase subunit E"/>
    <property type="match status" value="1"/>
</dbReference>
<dbReference type="InterPro" id="IPR042128">
    <property type="entry name" value="NuoE_dom"/>
</dbReference>
<dbReference type="InterPro" id="IPR002023">
    <property type="entry name" value="NuoE-like"/>
</dbReference>
<dbReference type="EMBL" id="CAETWZ010000070">
    <property type="protein sequence ID" value="CAB4368011.1"/>
    <property type="molecule type" value="Genomic_DNA"/>
</dbReference>
<protein>
    <submittedName>
        <fullName evidence="7">Unannotated protein</fullName>
    </submittedName>
</protein>
<dbReference type="GO" id="GO:0046872">
    <property type="term" value="F:metal ion binding"/>
    <property type="evidence" value="ECO:0007669"/>
    <property type="project" value="UniProtKB-KW"/>
</dbReference>
<keyword evidence="5" id="KW-0411">Iron-sulfur</keyword>
<evidence type="ECO:0000256" key="1">
    <source>
        <dbReference type="ARBA" id="ARBA00010643"/>
    </source>
</evidence>
<evidence type="ECO:0000256" key="3">
    <source>
        <dbReference type="ARBA" id="ARBA00022723"/>
    </source>
</evidence>
<evidence type="ECO:0000313" key="7">
    <source>
        <dbReference type="EMBL" id="CAB4368011.1"/>
    </source>
</evidence>
<accession>A0A6J6AGW5</accession>
<proteinExistence type="inferred from homology"/>
<reference evidence="7" key="1">
    <citation type="submission" date="2020-05" db="EMBL/GenBank/DDBJ databases">
        <authorList>
            <person name="Chiriac C."/>
            <person name="Salcher M."/>
            <person name="Ghai R."/>
            <person name="Kavagutti S V."/>
        </authorList>
    </citation>
    <scope>NUCLEOTIDE SEQUENCE</scope>
</reference>